<sequence length="155" mass="17516">MPDVHTIWNSSTLGEGKKLGGSPNRYEKIKRGFCLLKQQYYNISNENVQLRGELEQSIISSKKLSKEHEASLITSKKEIDVLNLGLKELESALSSKITEIHTLESKLSSKTLELQKCEAELSSKLFELQNAKTKCGVYKQHVSDMTANPLFRETE</sequence>
<proteinExistence type="predicted"/>
<organism evidence="2 3">
    <name type="scientific">Rhizophagus irregularis</name>
    <dbReference type="NCBI Taxonomy" id="588596"/>
    <lineage>
        <taxon>Eukaryota</taxon>
        <taxon>Fungi</taxon>
        <taxon>Fungi incertae sedis</taxon>
        <taxon>Mucoromycota</taxon>
        <taxon>Glomeromycotina</taxon>
        <taxon>Glomeromycetes</taxon>
        <taxon>Glomerales</taxon>
        <taxon>Glomeraceae</taxon>
        <taxon>Rhizophagus</taxon>
    </lineage>
</organism>
<keyword evidence="3" id="KW-1185">Reference proteome</keyword>
<dbReference type="EMBL" id="LLXI01002703">
    <property type="protein sequence ID" value="PKY57790.1"/>
    <property type="molecule type" value="Genomic_DNA"/>
</dbReference>
<dbReference type="Proteomes" id="UP000234323">
    <property type="component" value="Unassembled WGS sequence"/>
</dbReference>
<feature type="coiled-coil region" evidence="1">
    <location>
        <begin position="86"/>
        <end position="120"/>
    </location>
</feature>
<comment type="caution">
    <text evidence="2">The sequence shown here is derived from an EMBL/GenBank/DDBJ whole genome shotgun (WGS) entry which is preliminary data.</text>
</comment>
<dbReference type="VEuPathDB" id="FungiDB:RhiirFUN_025343"/>
<gene>
    <name evidence="2" type="ORF">RhiirA4_479136</name>
</gene>
<accession>A0A2I1HG41</accession>
<protein>
    <submittedName>
        <fullName evidence="2">Uncharacterized protein</fullName>
    </submittedName>
</protein>
<name>A0A2I1HG41_9GLOM</name>
<dbReference type="AlphaFoldDB" id="A0A2I1HG41"/>
<evidence type="ECO:0000256" key="1">
    <source>
        <dbReference type="SAM" id="Coils"/>
    </source>
</evidence>
<evidence type="ECO:0000313" key="2">
    <source>
        <dbReference type="EMBL" id="PKY57790.1"/>
    </source>
</evidence>
<dbReference type="VEuPathDB" id="FungiDB:FUN_001959"/>
<dbReference type="VEuPathDB" id="FungiDB:RhiirA1_467320"/>
<reference evidence="2 3" key="1">
    <citation type="submission" date="2015-10" db="EMBL/GenBank/DDBJ databases">
        <title>Genome analyses suggest a sexual origin of heterokaryosis in a supposedly ancient asexual fungus.</title>
        <authorList>
            <person name="Ropars J."/>
            <person name="Sedzielewska K."/>
            <person name="Noel J."/>
            <person name="Charron P."/>
            <person name="Farinelli L."/>
            <person name="Marton T."/>
            <person name="Kruger M."/>
            <person name="Pelin A."/>
            <person name="Brachmann A."/>
            <person name="Corradi N."/>
        </authorList>
    </citation>
    <scope>NUCLEOTIDE SEQUENCE [LARGE SCALE GENOMIC DNA]</scope>
    <source>
        <strain evidence="2 3">A4</strain>
    </source>
</reference>
<keyword evidence="1" id="KW-0175">Coiled coil</keyword>
<evidence type="ECO:0000313" key="3">
    <source>
        <dbReference type="Proteomes" id="UP000234323"/>
    </source>
</evidence>